<dbReference type="Pfam" id="PF00571">
    <property type="entry name" value="CBS"/>
    <property type="match status" value="4"/>
</dbReference>
<evidence type="ECO:0000259" key="3">
    <source>
        <dbReference type="PROSITE" id="PS51371"/>
    </source>
</evidence>
<dbReference type="SUPFAM" id="SSF54631">
    <property type="entry name" value="CBS-domain pair"/>
    <property type="match status" value="3"/>
</dbReference>
<dbReference type="PATRIC" id="fig|414004.10.peg.1664"/>
<dbReference type="KEGG" id="csy:CENSYa_1822"/>
<dbReference type="EMBL" id="DP000238">
    <property type="protein sequence ID" value="ABK78432.1"/>
    <property type="molecule type" value="Genomic_DNA"/>
</dbReference>
<keyword evidence="1 2" id="KW-0129">CBS domain</keyword>
<dbReference type="PANTHER" id="PTHR43080">
    <property type="entry name" value="CBS DOMAIN-CONTAINING PROTEIN CBSX3, MITOCHONDRIAL"/>
    <property type="match status" value="1"/>
</dbReference>
<dbReference type="EnsemblBacteria" id="ABK78432">
    <property type="protein sequence ID" value="ABK78432"/>
    <property type="gene ID" value="CENSYa_1822"/>
</dbReference>
<feature type="domain" description="CBS" evidence="3">
    <location>
        <begin position="137"/>
        <end position="196"/>
    </location>
</feature>
<evidence type="ECO:0000256" key="2">
    <source>
        <dbReference type="PROSITE-ProRule" id="PRU00703"/>
    </source>
</evidence>
<feature type="domain" description="CBS" evidence="3">
    <location>
        <begin position="204"/>
        <end position="263"/>
    </location>
</feature>
<dbReference type="InterPro" id="IPR051257">
    <property type="entry name" value="Diverse_CBS-Domain"/>
</dbReference>
<feature type="domain" description="CBS" evidence="3">
    <location>
        <begin position="3"/>
        <end position="59"/>
    </location>
</feature>
<organism evidence="4 5">
    <name type="scientific">Cenarchaeum symbiosum (strain A)</name>
    <dbReference type="NCBI Taxonomy" id="414004"/>
    <lineage>
        <taxon>Archaea</taxon>
        <taxon>Nitrososphaerota</taxon>
        <taxon>Candidatus Cenarchaeales</taxon>
        <taxon>Candidatus Cenarchaeaceae</taxon>
        <taxon>Candidatus Cenarchaeum</taxon>
    </lineage>
</organism>
<sequence length="272" mass="28221">MGDRPGSVLSVGPESSLSEALGVMRENGVKHVVVALDGRPVGVVTARDAARFLGDGRTAGALDEVPVKHVMQKSVITVPEGSGDRHSQCAARMEAFGIGAVVLVDDRGMITGIVTKTDITREFAAAHGGRFKVGEFMSRGALTCRGSDTVRFAADVMNRNRVSRLVVTDESGVPVGVITTGTLLHHTEYFSGGLPESGADVSRLTDGGAVTAPREGDLAAAAGLMISNKISGLPVTDPDGSLAGVTSTFDVVRAFVAAGTRDEIKHGYGEQY</sequence>
<accession>A0RYL5</accession>
<keyword evidence="5" id="KW-1185">Reference proteome</keyword>
<dbReference type="HOGENOM" id="CLU_076812_3_0_2"/>
<feature type="domain" description="CBS" evidence="3">
    <location>
        <begin position="71"/>
        <end position="133"/>
    </location>
</feature>
<dbReference type="InterPro" id="IPR046342">
    <property type="entry name" value="CBS_dom_sf"/>
</dbReference>
<dbReference type="Proteomes" id="UP000000758">
    <property type="component" value="Chromosome"/>
</dbReference>
<evidence type="ECO:0000256" key="1">
    <source>
        <dbReference type="ARBA" id="ARBA00023122"/>
    </source>
</evidence>
<evidence type="ECO:0000313" key="4">
    <source>
        <dbReference type="EMBL" id="ABK78432.1"/>
    </source>
</evidence>
<evidence type="ECO:0000313" key="5">
    <source>
        <dbReference type="Proteomes" id="UP000000758"/>
    </source>
</evidence>
<gene>
    <name evidence="4" type="ordered locus">CENSYa_1822</name>
</gene>
<dbReference type="CDD" id="cd02205">
    <property type="entry name" value="CBS_pair_SF"/>
    <property type="match status" value="1"/>
</dbReference>
<dbReference type="STRING" id="414004.CENSYa_1822"/>
<protein>
    <submittedName>
        <fullName evidence="4">CBS domain</fullName>
    </submittedName>
</protein>
<dbReference type="InterPro" id="IPR000644">
    <property type="entry name" value="CBS_dom"/>
</dbReference>
<proteinExistence type="predicted"/>
<dbReference type="PROSITE" id="PS51371">
    <property type="entry name" value="CBS"/>
    <property type="match status" value="4"/>
</dbReference>
<name>A0RYL5_CENSY</name>
<dbReference type="AlphaFoldDB" id="A0RYL5"/>
<dbReference type="PANTHER" id="PTHR43080:SF2">
    <property type="entry name" value="CBS DOMAIN-CONTAINING PROTEIN"/>
    <property type="match status" value="1"/>
</dbReference>
<reference evidence="4 5" key="1">
    <citation type="journal article" date="2006" name="Proc. Natl. Acad. Sci. U.S.A.">
        <title>Genomic analysis of the uncultivated marine crenarchaeote Cenarchaeum symbiosum.</title>
        <authorList>
            <person name="Hallam S.J."/>
            <person name="Konstantinidis K.T."/>
            <person name="Putnam N."/>
            <person name="Schleper C."/>
            <person name="Watanabe Y."/>
            <person name="Sugahara J."/>
            <person name="Preston C."/>
            <person name="de la Torre J."/>
            <person name="Richardson P.M."/>
            <person name="DeLong E.F."/>
        </authorList>
    </citation>
    <scope>NUCLEOTIDE SEQUENCE [LARGE SCALE GENOMIC DNA]</scope>
    <source>
        <strain evidence="5">A</strain>
    </source>
</reference>
<dbReference type="Gene3D" id="3.10.580.10">
    <property type="entry name" value="CBS-domain"/>
    <property type="match status" value="2"/>
</dbReference>
<dbReference type="SMART" id="SM00116">
    <property type="entry name" value="CBS"/>
    <property type="match status" value="4"/>
</dbReference>